<dbReference type="SUPFAM" id="SSF53613">
    <property type="entry name" value="Ribokinase-like"/>
    <property type="match status" value="1"/>
</dbReference>
<evidence type="ECO:0000256" key="1">
    <source>
        <dbReference type="ARBA" id="ARBA00010688"/>
    </source>
</evidence>
<keyword evidence="2" id="KW-0808">Transferase</keyword>
<evidence type="ECO:0000256" key="2">
    <source>
        <dbReference type="ARBA" id="ARBA00022679"/>
    </source>
</evidence>
<comment type="similarity">
    <text evidence="1">Belongs to the carbohydrate kinase PfkB family.</text>
</comment>
<feature type="domain" description="Carbohydrate kinase PfkB" evidence="6">
    <location>
        <begin position="7"/>
        <end position="305"/>
    </location>
</feature>
<evidence type="ECO:0000256" key="3">
    <source>
        <dbReference type="ARBA" id="ARBA00022741"/>
    </source>
</evidence>
<evidence type="ECO:0000256" key="4">
    <source>
        <dbReference type="ARBA" id="ARBA00022777"/>
    </source>
</evidence>
<dbReference type="EMBL" id="JADKGK010000020">
    <property type="protein sequence ID" value="MBL0004047.1"/>
    <property type="molecule type" value="Genomic_DNA"/>
</dbReference>
<reference evidence="10 11" key="1">
    <citation type="submission" date="2020-10" db="EMBL/GenBank/DDBJ databases">
        <title>Connecting structure to function with the recovery of over 1000 high-quality activated sludge metagenome-assembled genomes encoding full-length rRNA genes using long-read sequencing.</title>
        <authorList>
            <person name="Singleton C.M."/>
            <person name="Petriglieri F."/>
            <person name="Kristensen J.M."/>
            <person name="Kirkegaard R.H."/>
            <person name="Michaelsen T.Y."/>
            <person name="Andersen M.H."/>
            <person name="Karst S.M."/>
            <person name="Dueholm M.S."/>
            <person name="Nielsen P.H."/>
            <person name="Albertsen M."/>
        </authorList>
    </citation>
    <scope>NUCLEOTIDE SEQUENCE [LARGE SCALE GENOMIC DNA]</scope>
    <source>
        <strain evidence="7">AalE_18-Q3-R2-46_BAT3C.188</strain>
        <strain evidence="8">Ega_18-Q3-R5-49_MAXAC.001</strain>
        <strain evidence="9">Ribe_18-Q3-R11-54_MAXAC.001</strain>
    </source>
</reference>
<accession>A0A935MI02</accession>
<dbReference type="GO" id="GO:0016301">
    <property type="term" value="F:kinase activity"/>
    <property type="evidence" value="ECO:0007669"/>
    <property type="project" value="UniProtKB-KW"/>
</dbReference>
<evidence type="ECO:0000256" key="5">
    <source>
        <dbReference type="ARBA" id="ARBA00022840"/>
    </source>
</evidence>
<dbReference type="InterPro" id="IPR011611">
    <property type="entry name" value="PfkB_dom"/>
</dbReference>
<dbReference type="PROSITE" id="PS00583">
    <property type="entry name" value="PFKB_KINASES_1"/>
    <property type="match status" value="1"/>
</dbReference>
<dbReference type="AlphaFoldDB" id="A0A935MI02"/>
<dbReference type="Proteomes" id="UP000726105">
    <property type="component" value="Unassembled WGS sequence"/>
</dbReference>
<keyword evidence="4 8" id="KW-0418">Kinase</keyword>
<evidence type="ECO:0000313" key="9">
    <source>
        <dbReference type="EMBL" id="MBL0004047.1"/>
    </source>
</evidence>
<dbReference type="GO" id="GO:0005524">
    <property type="term" value="F:ATP binding"/>
    <property type="evidence" value="ECO:0007669"/>
    <property type="project" value="UniProtKB-KW"/>
</dbReference>
<dbReference type="InterPro" id="IPR002173">
    <property type="entry name" value="Carboh/pur_kinase_PfkB_CS"/>
</dbReference>
<name>A0A935MI02_9MICO</name>
<comment type="caution">
    <text evidence="8">The sequence shown here is derived from an EMBL/GenBank/DDBJ whole genome shotgun (WGS) entry which is preliminary data.</text>
</comment>
<sequence length="311" mass="32050">MAERTAVLVVGEALIDAVVKGGEITGEHVGGSPANVAFGVGALGHDVSLATWIGHDEHGDRILARCADAGVTVVPGSTGAERTSVAYASIDARGQATYRFDLTWDVPELGDTSEIGHVHTGSIAATIEPGGSQVVEVIRRLRAQATVSYDPNMRPSLMGSPDEVRARVEDLIALSDVVKASDEDIQWLYPGAFLPDVLRLWGELGAAVAVITRGGQGAVYVVRSATTAEVTTVPAKATTVIDTVGAGDSFMAGLVSGLLDAGYLGGPDARERLRAAGIDDLRPCVDRATATSGVTVGHAGAYAPTRAELGI</sequence>
<evidence type="ECO:0000313" key="10">
    <source>
        <dbReference type="Proteomes" id="UP000718281"/>
    </source>
</evidence>
<dbReference type="PANTHER" id="PTHR43085">
    <property type="entry name" value="HEXOKINASE FAMILY MEMBER"/>
    <property type="match status" value="1"/>
</dbReference>
<dbReference type="Gene3D" id="3.40.1190.20">
    <property type="match status" value="1"/>
</dbReference>
<dbReference type="InterPro" id="IPR050306">
    <property type="entry name" value="PfkB_Carbo_kinase"/>
</dbReference>
<keyword evidence="3" id="KW-0547">Nucleotide-binding</keyword>
<dbReference type="EMBL" id="JADJIB010000004">
    <property type="protein sequence ID" value="MBK7273732.1"/>
    <property type="molecule type" value="Genomic_DNA"/>
</dbReference>
<evidence type="ECO:0000313" key="7">
    <source>
        <dbReference type="EMBL" id="MBK6299644.1"/>
    </source>
</evidence>
<dbReference type="CDD" id="cd01167">
    <property type="entry name" value="bac_FRK"/>
    <property type="match status" value="1"/>
</dbReference>
<evidence type="ECO:0000313" key="8">
    <source>
        <dbReference type="EMBL" id="MBK7273732.1"/>
    </source>
</evidence>
<keyword evidence="5" id="KW-0067">ATP-binding</keyword>
<dbReference type="Proteomes" id="UP000886632">
    <property type="component" value="Unassembled WGS sequence"/>
</dbReference>
<dbReference type="Pfam" id="PF00294">
    <property type="entry name" value="PfkB"/>
    <property type="match status" value="1"/>
</dbReference>
<dbReference type="Proteomes" id="UP000718281">
    <property type="component" value="Unassembled WGS sequence"/>
</dbReference>
<proteinExistence type="inferred from homology"/>
<dbReference type="InterPro" id="IPR029056">
    <property type="entry name" value="Ribokinase-like"/>
</dbReference>
<protein>
    <submittedName>
        <fullName evidence="8">Carbohydrate kinase</fullName>
    </submittedName>
</protein>
<gene>
    <name evidence="7" type="ORF">IPF40_00845</name>
    <name evidence="8" type="ORF">IPI13_11405</name>
    <name evidence="9" type="ORF">IPP00_08720</name>
</gene>
<organism evidence="8 11">
    <name type="scientific">Candidatus Phosphoribacter hodrii</name>
    <dbReference type="NCBI Taxonomy" id="2953743"/>
    <lineage>
        <taxon>Bacteria</taxon>
        <taxon>Bacillati</taxon>
        <taxon>Actinomycetota</taxon>
        <taxon>Actinomycetes</taxon>
        <taxon>Micrococcales</taxon>
        <taxon>Dermatophilaceae</taxon>
        <taxon>Candidatus Phosphoribacter</taxon>
    </lineage>
</organism>
<dbReference type="PANTHER" id="PTHR43085:SF1">
    <property type="entry name" value="PSEUDOURIDINE KINASE-RELATED"/>
    <property type="match status" value="1"/>
</dbReference>
<evidence type="ECO:0000313" key="11">
    <source>
        <dbReference type="Proteomes" id="UP000726105"/>
    </source>
</evidence>
<evidence type="ECO:0000259" key="6">
    <source>
        <dbReference type="Pfam" id="PF00294"/>
    </source>
</evidence>
<dbReference type="EMBL" id="JADIXZ010000001">
    <property type="protein sequence ID" value="MBK6299644.1"/>
    <property type="molecule type" value="Genomic_DNA"/>
</dbReference>
<dbReference type="PROSITE" id="PS00584">
    <property type="entry name" value="PFKB_KINASES_2"/>
    <property type="match status" value="1"/>
</dbReference>